<feature type="domain" description="Apple" evidence="1">
    <location>
        <begin position="126"/>
        <end position="213"/>
    </location>
</feature>
<evidence type="ECO:0000259" key="1">
    <source>
        <dbReference type="PROSITE" id="PS50948"/>
    </source>
</evidence>
<name>A0A183IV49_9BILA</name>
<sequence length="376" mass="41269">VRIRPLHNHVIDSRCYGVSAGCTLRNAAPFARQTPTSCEACLQLCQSQRKSTYPYICKSVIYDTQAKSCDLYAVDHQSTNAQLIKYPSRSYFRPTGQCDTGGYAPGAPVAPGVPSAPGAPAAPKYCPAGQMSKLIEMHGYVWPSYSGRSLQGYSLEECTQACVSNREKSGRPLRQPCKAARFSGGTCEVSSVTVPPMDSFLPDPSAAVFIARCMPEKIARGCPGNFELAPMHVLIGYAEAVVTADLEGCVKLCINERRFKCKSGMVYTKMGKENCVLNSETRLSEPSAYIADASEPVLYFDTKCNVTPMGSYATRLSDEPSNEVSKWTVWSQCHQGRKTRYLNCGKNDIRACPFETAVCDKSELLYTRISLKVSYF</sequence>
<feature type="domain" description="Apple" evidence="1">
    <location>
        <begin position="15"/>
        <end position="98"/>
    </location>
</feature>
<dbReference type="Pfam" id="PF00024">
    <property type="entry name" value="PAN_1"/>
    <property type="match status" value="2"/>
</dbReference>
<dbReference type="InterPro" id="IPR003609">
    <property type="entry name" value="Pan_app"/>
</dbReference>
<dbReference type="AlphaFoldDB" id="A0A183IV49"/>
<protein>
    <submittedName>
        <fullName evidence="4">PAN domain protein</fullName>
    </submittedName>
</protein>
<dbReference type="GO" id="GO:0009653">
    <property type="term" value="P:anatomical structure morphogenesis"/>
    <property type="evidence" value="ECO:0007669"/>
    <property type="project" value="TreeGrafter"/>
</dbReference>
<dbReference type="EMBL" id="UZAM01010675">
    <property type="protein sequence ID" value="VDP13314.1"/>
    <property type="molecule type" value="Genomic_DNA"/>
</dbReference>
<organism evidence="4">
    <name type="scientific">Soboliphyme baturini</name>
    <dbReference type="NCBI Taxonomy" id="241478"/>
    <lineage>
        <taxon>Eukaryota</taxon>
        <taxon>Metazoa</taxon>
        <taxon>Ecdysozoa</taxon>
        <taxon>Nematoda</taxon>
        <taxon>Enoplea</taxon>
        <taxon>Dorylaimia</taxon>
        <taxon>Dioctophymatida</taxon>
        <taxon>Dioctophymatoidea</taxon>
        <taxon>Soboliphymatidae</taxon>
        <taxon>Soboliphyme</taxon>
    </lineage>
</organism>
<reference evidence="2 3" key="2">
    <citation type="submission" date="2018-11" db="EMBL/GenBank/DDBJ databases">
        <authorList>
            <consortium name="Pathogen Informatics"/>
        </authorList>
    </citation>
    <scope>NUCLEOTIDE SEQUENCE [LARGE SCALE GENOMIC DNA]</scope>
</reference>
<evidence type="ECO:0000313" key="3">
    <source>
        <dbReference type="Proteomes" id="UP000270296"/>
    </source>
</evidence>
<dbReference type="SUPFAM" id="SSF57414">
    <property type="entry name" value="Hairpin loop containing domain-like"/>
    <property type="match status" value="2"/>
</dbReference>
<gene>
    <name evidence="2" type="ORF">SBAD_LOCUS7494</name>
</gene>
<dbReference type="CDD" id="cd01099">
    <property type="entry name" value="PAN_AP_HGF"/>
    <property type="match status" value="1"/>
</dbReference>
<dbReference type="PANTHER" id="PTHR47327">
    <property type="entry name" value="FI18240P1-RELATED"/>
    <property type="match status" value="1"/>
</dbReference>
<dbReference type="Gene3D" id="3.50.4.10">
    <property type="entry name" value="Hepatocyte Growth Factor"/>
    <property type="match status" value="2"/>
</dbReference>
<reference evidence="4" key="1">
    <citation type="submission" date="2016-06" db="UniProtKB">
        <authorList>
            <consortium name="WormBaseParasite"/>
        </authorList>
    </citation>
    <scope>IDENTIFICATION</scope>
</reference>
<keyword evidence="3" id="KW-1185">Reference proteome</keyword>
<dbReference type="SMART" id="SM00473">
    <property type="entry name" value="PAN_AP"/>
    <property type="match status" value="2"/>
</dbReference>
<dbReference type="OrthoDB" id="5916958at2759"/>
<accession>A0A183IV49</accession>
<feature type="domain" description="Apple" evidence="1">
    <location>
        <begin position="222"/>
        <end position="304"/>
    </location>
</feature>
<dbReference type="InterPro" id="IPR052774">
    <property type="entry name" value="Celegans_DevNeuronal_Protein"/>
</dbReference>
<dbReference type="Proteomes" id="UP000270296">
    <property type="component" value="Unassembled WGS sequence"/>
</dbReference>
<dbReference type="PROSITE" id="PS50948">
    <property type="entry name" value="PAN"/>
    <property type="match status" value="3"/>
</dbReference>
<evidence type="ECO:0000313" key="2">
    <source>
        <dbReference type="EMBL" id="VDP13314.1"/>
    </source>
</evidence>
<dbReference type="WBParaSite" id="SBAD_0000778101-mRNA-1">
    <property type="protein sequence ID" value="SBAD_0000778101-mRNA-1"/>
    <property type="gene ID" value="SBAD_0000778101"/>
</dbReference>
<dbReference type="PANTHER" id="PTHR47327:SF15">
    <property type="entry name" value="APPLE DOMAIN-CONTAINING PROTEIN"/>
    <property type="match status" value="1"/>
</dbReference>
<proteinExistence type="predicted"/>
<evidence type="ECO:0000313" key="4">
    <source>
        <dbReference type="WBParaSite" id="SBAD_0000778101-mRNA-1"/>
    </source>
</evidence>